<dbReference type="Ensembl" id="ENSCATT00000062387.1">
    <property type="protein sequence ID" value="ENSCATP00000038085.1"/>
    <property type="gene ID" value="ENSCATG00000041746.1"/>
</dbReference>
<dbReference type="InterPro" id="IPR018039">
    <property type="entry name" value="IF_conserved"/>
</dbReference>
<keyword evidence="1" id="KW-0597">Phosphoprotein</keyword>
<dbReference type="PROSITE" id="PS51842">
    <property type="entry name" value="IF_ROD_2"/>
    <property type="match status" value="1"/>
</dbReference>
<keyword evidence="4 6" id="KW-0175">Coiled coil</keyword>
<evidence type="ECO:0000256" key="4">
    <source>
        <dbReference type="ARBA" id="ARBA00023054"/>
    </source>
</evidence>
<dbReference type="PRINTS" id="PR01248">
    <property type="entry name" value="TYPE1KERATIN"/>
</dbReference>
<dbReference type="SUPFAM" id="SSF64593">
    <property type="entry name" value="Intermediate filament protein, coiled coil region"/>
    <property type="match status" value="2"/>
</dbReference>
<dbReference type="InterPro" id="IPR039008">
    <property type="entry name" value="IF_rod_dom"/>
</dbReference>
<dbReference type="SMART" id="SM01391">
    <property type="entry name" value="Filament"/>
    <property type="match status" value="1"/>
</dbReference>
<dbReference type="STRING" id="9531.ENSCATP00000038085"/>
<comment type="similarity">
    <text evidence="5">Belongs to the intermediate filament family.</text>
</comment>
<protein>
    <recommendedName>
        <fullName evidence="7">IF rod domain-containing protein</fullName>
    </recommendedName>
</protein>
<dbReference type="PROSITE" id="PS00226">
    <property type="entry name" value="IF_ROD_1"/>
    <property type="match status" value="1"/>
</dbReference>
<organism evidence="8 9">
    <name type="scientific">Cercocebus atys</name>
    <name type="common">Sooty mangabey</name>
    <name type="synonym">Cercocebus torquatus atys</name>
    <dbReference type="NCBI Taxonomy" id="9531"/>
    <lineage>
        <taxon>Eukaryota</taxon>
        <taxon>Metazoa</taxon>
        <taxon>Chordata</taxon>
        <taxon>Craniata</taxon>
        <taxon>Vertebrata</taxon>
        <taxon>Euteleostomi</taxon>
        <taxon>Mammalia</taxon>
        <taxon>Eutheria</taxon>
        <taxon>Euarchontoglires</taxon>
        <taxon>Primates</taxon>
        <taxon>Haplorrhini</taxon>
        <taxon>Catarrhini</taxon>
        <taxon>Cercopithecidae</taxon>
        <taxon>Cercopithecinae</taxon>
        <taxon>Cercocebus</taxon>
    </lineage>
</organism>
<proteinExistence type="inferred from homology"/>
<feature type="domain" description="IF rod" evidence="7">
    <location>
        <begin position="72"/>
        <end position="343"/>
    </location>
</feature>
<dbReference type="GO" id="GO:0045095">
    <property type="term" value="C:keratin filament"/>
    <property type="evidence" value="ECO:0007669"/>
    <property type="project" value="TreeGrafter"/>
</dbReference>
<evidence type="ECO:0000256" key="2">
    <source>
        <dbReference type="ARBA" id="ARBA00022744"/>
    </source>
</evidence>
<evidence type="ECO:0000259" key="7">
    <source>
        <dbReference type="PROSITE" id="PS51842"/>
    </source>
</evidence>
<accession>A0A2K5NL20</accession>
<dbReference type="GO" id="GO:0005198">
    <property type="term" value="F:structural molecule activity"/>
    <property type="evidence" value="ECO:0007669"/>
    <property type="project" value="InterPro"/>
</dbReference>
<dbReference type="FunFam" id="1.20.5.170:FF:000002">
    <property type="entry name" value="Type I keratin KA11"/>
    <property type="match status" value="1"/>
</dbReference>
<dbReference type="Gene3D" id="1.20.5.1160">
    <property type="entry name" value="Vasodilator-stimulated phosphoprotein"/>
    <property type="match status" value="1"/>
</dbReference>
<evidence type="ECO:0000256" key="5">
    <source>
        <dbReference type="RuleBase" id="RU000685"/>
    </source>
</evidence>
<name>A0A2K5NL20_CERAT</name>
<dbReference type="PANTHER" id="PTHR23239:SF349">
    <property type="entry name" value="KERATIN, TYPE I CYTOSKELETAL 18"/>
    <property type="match status" value="1"/>
</dbReference>
<feature type="coiled-coil region" evidence="6">
    <location>
        <begin position="76"/>
        <end position="110"/>
    </location>
</feature>
<keyword evidence="9" id="KW-1185">Reference proteome</keyword>
<sequence>MSFTIRSTFSTNYWSLGSVQVPSYGARPVSSSASIYAGAGGSGSWISRGIGFVGLAAGTAGGLAGMGGIQNDKEAMQSLNDSLASYLDRVRSLETENRKLEIKIREHLEKKGPPTIEDQRAQIFTNTVDNARIVLQIDNARLAADDFGVKYETELVMHHSVENDIHGLRKVTDDTNPETEIEALKEDQIASSGLTVEVDAPKSQHLAKIIADIRAQYDELDLNKYWSQQTEENTTLVTTQTAEVGAAEMPLMELRHTVQSLEIDLDSMRNLKASLENSLREVEARYALQMEQLNGILLHLESEVAQTRAEGQRQAQALLNIKVKLEAEIATYRRLLEDGKDFNLGDALNSSSSMQTMQKTATRRTVDGKVVYESNDTKVLRH</sequence>
<dbReference type="Pfam" id="PF00038">
    <property type="entry name" value="Filament"/>
    <property type="match status" value="2"/>
</dbReference>
<dbReference type="InterPro" id="IPR002957">
    <property type="entry name" value="Keratin_I"/>
</dbReference>
<reference evidence="8" key="1">
    <citation type="submission" date="2025-08" db="UniProtKB">
        <authorList>
            <consortium name="Ensembl"/>
        </authorList>
    </citation>
    <scope>IDENTIFICATION</scope>
</reference>
<dbReference type="Gene3D" id="1.20.5.170">
    <property type="match status" value="1"/>
</dbReference>
<dbReference type="GO" id="GO:0045104">
    <property type="term" value="P:intermediate filament cytoskeleton organization"/>
    <property type="evidence" value="ECO:0007669"/>
    <property type="project" value="TreeGrafter"/>
</dbReference>
<keyword evidence="2" id="KW-0416">Keratin</keyword>
<dbReference type="Proteomes" id="UP000233060">
    <property type="component" value="Unassembled WGS sequence"/>
</dbReference>
<feature type="coiled-coil region" evidence="6">
    <location>
        <begin position="251"/>
        <end position="310"/>
    </location>
</feature>
<dbReference type="Gene3D" id="1.20.5.500">
    <property type="entry name" value="Single helix bin"/>
    <property type="match status" value="1"/>
</dbReference>
<dbReference type="PANTHER" id="PTHR23239">
    <property type="entry name" value="INTERMEDIATE FILAMENT"/>
    <property type="match status" value="1"/>
</dbReference>
<evidence type="ECO:0000313" key="9">
    <source>
        <dbReference type="Proteomes" id="UP000233060"/>
    </source>
</evidence>
<reference evidence="8" key="2">
    <citation type="submission" date="2025-09" db="UniProtKB">
        <authorList>
            <consortium name="Ensembl"/>
        </authorList>
    </citation>
    <scope>IDENTIFICATION</scope>
</reference>
<dbReference type="GeneTree" id="ENSGT00940000153309"/>
<evidence type="ECO:0000256" key="3">
    <source>
        <dbReference type="ARBA" id="ARBA00022754"/>
    </source>
</evidence>
<keyword evidence="3 5" id="KW-0403">Intermediate filament</keyword>
<evidence type="ECO:0000256" key="1">
    <source>
        <dbReference type="ARBA" id="ARBA00022553"/>
    </source>
</evidence>
<dbReference type="AlphaFoldDB" id="A0A2K5NL20"/>
<evidence type="ECO:0000256" key="6">
    <source>
        <dbReference type="SAM" id="Coils"/>
    </source>
</evidence>
<evidence type="ECO:0000313" key="8">
    <source>
        <dbReference type="Ensembl" id="ENSCATP00000038085.1"/>
    </source>
</evidence>